<feature type="transmembrane region" description="Helical" evidence="6">
    <location>
        <begin position="67"/>
        <end position="85"/>
    </location>
</feature>
<keyword evidence="4 6" id="KW-0472">Membrane</keyword>
<comment type="subcellular location">
    <subcellularLocation>
        <location evidence="1">Membrane</location>
        <topology evidence="1">Multi-pass membrane protein</topology>
    </subcellularLocation>
</comment>
<dbReference type="PROSITE" id="PS50850">
    <property type="entry name" value="MFS"/>
    <property type="match status" value="1"/>
</dbReference>
<keyword evidence="2 6" id="KW-0812">Transmembrane</keyword>
<dbReference type="Proteomes" id="UP000792457">
    <property type="component" value="Unassembled WGS sequence"/>
</dbReference>
<dbReference type="InterPro" id="IPR020846">
    <property type="entry name" value="MFS_dom"/>
</dbReference>
<feature type="transmembrane region" description="Helical" evidence="6">
    <location>
        <begin position="32"/>
        <end position="52"/>
    </location>
</feature>
<dbReference type="GO" id="GO:0016020">
    <property type="term" value="C:membrane"/>
    <property type="evidence" value="ECO:0007669"/>
    <property type="project" value="UniProtKB-SubCell"/>
</dbReference>
<dbReference type="GO" id="GO:0022857">
    <property type="term" value="F:transmembrane transporter activity"/>
    <property type="evidence" value="ECO:0007669"/>
    <property type="project" value="InterPro"/>
</dbReference>
<keyword evidence="3 6" id="KW-1133">Transmembrane helix</keyword>
<dbReference type="AlphaFoldDB" id="A0A8K0KSS3"/>
<evidence type="ECO:0000256" key="5">
    <source>
        <dbReference type="SAM" id="MobiDB-lite"/>
    </source>
</evidence>
<dbReference type="OrthoDB" id="4142200at2759"/>
<dbReference type="Gene3D" id="1.20.1250.20">
    <property type="entry name" value="MFS general substrate transporter like domains"/>
    <property type="match status" value="1"/>
</dbReference>
<evidence type="ECO:0000256" key="3">
    <source>
        <dbReference type="ARBA" id="ARBA00022989"/>
    </source>
</evidence>
<proteinExistence type="predicted"/>
<evidence type="ECO:0000256" key="2">
    <source>
        <dbReference type="ARBA" id="ARBA00022692"/>
    </source>
</evidence>
<sequence length="169" mass="17524">MEKENGAAESSGAEIEAFRADEDIEGKKTPQFMAAIAATLAAVAAGTALAWTSPANPMLPFSDQQKSWIGSLLSVGAIPGAMVAGTMTQSLGRKPAIASLALPFIVSYIIIVCSQNLWAIYAARLIAGLGVGGVVVAVPIYVAEIAENSVRGTLGSLLQVKESHEIFSY</sequence>
<evidence type="ECO:0000313" key="8">
    <source>
        <dbReference type="EMBL" id="KAG8239693.1"/>
    </source>
</evidence>
<dbReference type="PANTHER" id="PTHR48021">
    <property type="match status" value="1"/>
</dbReference>
<gene>
    <name evidence="8" type="ORF">J437_LFUL019259</name>
</gene>
<evidence type="ECO:0000259" key="7">
    <source>
        <dbReference type="PROSITE" id="PS50850"/>
    </source>
</evidence>
<dbReference type="EMBL" id="KZ309814">
    <property type="protein sequence ID" value="KAG8239693.1"/>
    <property type="molecule type" value="Genomic_DNA"/>
</dbReference>
<reference evidence="8" key="1">
    <citation type="submission" date="2013-04" db="EMBL/GenBank/DDBJ databases">
        <authorList>
            <person name="Qu J."/>
            <person name="Murali S.C."/>
            <person name="Bandaranaike D."/>
            <person name="Bellair M."/>
            <person name="Blankenburg K."/>
            <person name="Chao H."/>
            <person name="Dinh H."/>
            <person name="Doddapaneni H."/>
            <person name="Downs B."/>
            <person name="Dugan-Rocha S."/>
            <person name="Elkadiri S."/>
            <person name="Gnanaolivu R.D."/>
            <person name="Hernandez B."/>
            <person name="Javaid M."/>
            <person name="Jayaseelan J.C."/>
            <person name="Lee S."/>
            <person name="Li M."/>
            <person name="Ming W."/>
            <person name="Munidasa M."/>
            <person name="Muniz J."/>
            <person name="Nguyen L."/>
            <person name="Ongeri F."/>
            <person name="Osuji N."/>
            <person name="Pu L.-L."/>
            <person name="Puazo M."/>
            <person name="Qu C."/>
            <person name="Quiroz J."/>
            <person name="Raj R."/>
            <person name="Weissenberger G."/>
            <person name="Xin Y."/>
            <person name="Zou X."/>
            <person name="Han Y."/>
            <person name="Richards S."/>
            <person name="Worley K."/>
            <person name="Muzny D."/>
            <person name="Gibbs R."/>
        </authorList>
    </citation>
    <scope>NUCLEOTIDE SEQUENCE</scope>
    <source>
        <strain evidence="8">Sampled in the wild</strain>
    </source>
</reference>
<dbReference type="InterPro" id="IPR036259">
    <property type="entry name" value="MFS_trans_sf"/>
</dbReference>
<evidence type="ECO:0000256" key="6">
    <source>
        <dbReference type="SAM" id="Phobius"/>
    </source>
</evidence>
<accession>A0A8K0KSS3</accession>
<feature type="region of interest" description="Disordered" evidence="5">
    <location>
        <begin position="1"/>
        <end position="20"/>
    </location>
</feature>
<dbReference type="SUPFAM" id="SSF103473">
    <property type="entry name" value="MFS general substrate transporter"/>
    <property type="match status" value="1"/>
</dbReference>
<dbReference type="PANTHER" id="PTHR48021:SF1">
    <property type="entry name" value="GH07001P-RELATED"/>
    <property type="match status" value="1"/>
</dbReference>
<dbReference type="InterPro" id="IPR005828">
    <property type="entry name" value="MFS_sugar_transport-like"/>
</dbReference>
<feature type="domain" description="Major facilitator superfamily (MFS) profile" evidence="7">
    <location>
        <begin position="30"/>
        <end position="169"/>
    </location>
</feature>
<feature type="transmembrane region" description="Helical" evidence="6">
    <location>
        <begin position="97"/>
        <end position="119"/>
    </location>
</feature>
<dbReference type="InterPro" id="IPR005829">
    <property type="entry name" value="Sugar_transporter_CS"/>
</dbReference>
<feature type="transmembrane region" description="Helical" evidence="6">
    <location>
        <begin position="125"/>
        <end position="143"/>
    </location>
</feature>
<evidence type="ECO:0000313" key="9">
    <source>
        <dbReference type="Proteomes" id="UP000792457"/>
    </source>
</evidence>
<name>A0A8K0KSS3_LADFU</name>
<comment type="caution">
    <text evidence="8">The sequence shown here is derived from an EMBL/GenBank/DDBJ whole genome shotgun (WGS) entry which is preliminary data.</text>
</comment>
<evidence type="ECO:0000256" key="1">
    <source>
        <dbReference type="ARBA" id="ARBA00004141"/>
    </source>
</evidence>
<dbReference type="Pfam" id="PF00083">
    <property type="entry name" value="Sugar_tr"/>
    <property type="match status" value="1"/>
</dbReference>
<evidence type="ECO:0000256" key="4">
    <source>
        <dbReference type="ARBA" id="ARBA00023136"/>
    </source>
</evidence>
<dbReference type="InterPro" id="IPR050549">
    <property type="entry name" value="MFS_Trehalose_Transporter"/>
</dbReference>
<keyword evidence="9" id="KW-1185">Reference proteome</keyword>
<dbReference type="PROSITE" id="PS00217">
    <property type="entry name" value="SUGAR_TRANSPORT_2"/>
    <property type="match status" value="1"/>
</dbReference>
<reference evidence="8" key="2">
    <citation type="submission" date="2017-10" db="EMBL/GenBank/DDBJ databases">
        <title>Ladona fulva Genome sequencing and assembly.</title>
        <authorList>
            <person name="Murali S."/>
            <person name="Richards S."/>
            <person name="Bandaranaike D."/>
            <person name="Bellair M."/>
            <person name="Blankenburg K."/>
            <person name="Chao H."/>
            <person name="Dinh H."/>
            <person name="Doddapaneni H."/>
            <person name="Dugan-Rocha S."/>
            <person name="Elkadiri S."/>
            <person name="Gnanaolivu R."/>
            <person name="Hernandez B."/>
            <person name="Skinner E."/>
            <person name="Javaid M."/>
            <person name="Lee S."/>
            <person name="Li M."/>
            <person name="Ming W."/>
            <person name="Munidasa M."/>
            <person name="Muniz J."/>
            <person name="Nguyen L."/>
            <person name="Hughes D."/>
            <person name="Osuji N."/>
            <person name="Pu L.-L."/>
            <person name="Puazo M."/>
            <person name="Qu C."/>
            <person name="Quiroz J."/>
            <person name="Raj R."/>
            <person name="Weissenberger G."/>
            <person name="Xin Y."/>
            <person name="Zou X."/>
            <person name="Han Y."/>
            <person name="Worley K."/>
            <person name="Muzny D."/>
            <person name="Gibbs R."/>
        </authorList>
    </citation>
    <scope>NUCLEOTIDE SEQUENCE</scope>
    <source>
        <strain evidence="8">Sampled in the wild</strain>
    </source>
</reference>
<organism evidence="8 9">
    <name type="scientific">Ladona fulva</name>
    <name type="common">Scarce chaser dragonfly</name>
    <name type="synonym">Libellula fulva</name>
    <dbReference type="NCBI Taxonomy" id="123851"/>
    <lineage>
        <taxon>Eukaryota</taxon>
        <taxon>Metazoa</taxon>
        <taxon>Ecdysozoa</taxon>
        <taxon>Arthropoda</taxon>
        <taxon>Hexapoda</taxon>
        <taxon>Insecta</taxon>
        <taxon>Pterygota</taxon>
        <taxon>Palaeoptera</taxon>
        <taxon>Odonata</taxon>
        <taxon>Epiprocta</taxon>
        <taxon>Anisoptera</taxon>
        <taxon>Libelluloidea</taxon>
        <taxon>Libellulidae</taxon>
        <taxon>Ladona</taxon>
    </lineage>
</organism>
<protein>
    <recommendedName>
        <fullName evidence="7">Major facilitator superfamily (MFS) profile domain-containing protein</fullName>
    </recommendedName>
</protein>